<dbReference type="GO" id="GO:0045747">
    <property type="term" value="P:positive regulation of Notch signaling pathway"/>
    <property type="evidence" value="ECO:0007669"/>
    <property type="project" value="TreeGrafter"/>
</dbReference>
<dbReference type="OrthoDB" id="9899341at2759"/>
<organism evidence="2 3">
    <name type="scientific">Aquarana catesbeiana</name>
    <name type="common">American bullfrog</name>
    <name type="synonym">Rana catesbeiana</name>
    <dbReference type="NCBI Taxonomy" id="8400"/>
    <lineage>
        <taxon>Eukaryota</taxon>
        <taxon>Metazoa</taxon>
        <taxon>Chordata</taxon>
        <taxon>Craniata</taxon>
        <taxon>Vertebrata</taxon>
        <taxon>Euteleostomi</taxon>
        <taxon>Amphibia</taxon>
        <taxon>Batrachia</taxon>
        <taxon>Anura</taxon>
        <taxon>Neobatrachia</taxon>
        <taxon>Ranoidea</taxon>
        <taxon>Ranidae</taxon>
        <taxon>Aquarana</taxon>
    </lineage>
</organism>
<dbReference type="Pfam" id="PF14780">
    <property type="entry name" value="NEPRO_N"/>
    <property type="match status" value="1"/>
</dbReference>
<dbReference type="GO" id="GO:0005634">
    <property type="term" value="C:nucleus"/>
    <property type="evidence" value="ECO:0007669"/>
    <property type="project" value="TreeGrafter"/>
</dbReference>
<dbReference type="InterPro" id="IPR052835">
    <property type="entry name" value="Nepro"/>
</dbReference>
<dbReference type="PANTHER" id="PTHR34761:SF1">
    <property type="entry name" value="NUCLEOLUS AND NEURAL PROGENITOR PROTEIN"/>
    <property type="match status" value="1"/>
</dbReference>
<dbReference type="InterPro" id="IPR027951">
    <property type="entry name" value="Nepro_N"/>
</dbReference>
<keyword evidence="3" id="KW-1185">Reference proteome</keyword>
<name>A0A2G9R4J9_AQUCT</name>
<evidence type="ECO:0000313" key="2">
    <source>
        <dbReference type="EMBL" id="PIO22800.1"/>
    </source>
</evidence>
<reference evidence="3" key="1">
    <citation type="journal article" date="2017" name="Nat. Commun.">
        <title>The North American bullfrog draft genome provides insight into hormonal regulation of long noncoding RNA.</title>
        <authorList>
            <person name="Hammond S.A."/>
            <person name="Warren R.L."/>
            <person name="Vandervalk B.P."/>
            <person name="Kucuk E."/>
            <person name="Khan H."/>
            <person name="Gibb E.A."/>
            <person name="Pandoh P."/>
            <person name="Kirk H."/>
            <person name="Zhao Y."/>
            <person name="Jones M."/>
            <person name="Mungall A.J."/>
            <person name="Coope R."/>
            <person name="Pleasance S."/>
            <person name="Moore R.A."/>
            <person name="Holt R.A."/>
            <person name="Round J.M."/>
            <person name="Ohora S."/>
            <person name="Walle B.V."/>
            <person name="Veldhoen N."/>
            <person name="Helbing C.C."/>
            <person name="Birol I."/>
        </authorList>
    </citation>
    <scope>NUCLEOTIDE SEQUENCE [LARGE SCALE GENOMIC DNA]</scope>
</reference>
<proteinExistence type="predicted"/>
<accession>A0A2G9R4J9</accession>
<dbReference type="EMBL" id="KV974480">
    <property type="protein sequence ID" value="PIO22800.1"/>
    <property type="molecule type" value="Genomic_DNA"/>
</dbReference>
<dbReference type="PANTHER" id="PTHR34761">
    <property type="entry name" value="NUCLEOLUS AND NEURAL PROGENITOR PROTEIN"/>
    <property type="match status" value="1"/>
</dbReference>
<dbReference type="AlphaFoldDB" id="A0A2G9R4J9"/>
<protein>
    <recommendedName>
        <fullName evidence="1">Nucleolus and neural progenitor protein-like N-terminal domain-containing protein</fullName>
    </recommendedName>
</protein>
<feature type="domain" description="Nucleolus and neural progenitor protein-like N-terminal" evidence="1">
    <location>
        <begin position="28"/>
        <end position="105"/>
    </location>
</feature>
<gene>
    <name evidence="2" type="ORF">AB205_0082010</name>
</gene>
<evidence type="ECO:0000259" key="1">
    <source>
        <dbReference type="Pfam" id="PF14780"/>
    </source>
</evidence>
<sequence length="210" mass="24428">MEYFRGSVNSEARCCDRMGCCTMAAEPWNRLAIPRPAIQCQVTVPLGEDTEQLVNLSESCQAADSVLKSKELNVEAATLDSVLYIYHHRLSAHKPYLALKQVLNSKERSSKLKRKPAPLSSNQRKCITHILPKLQEASSFKDLSEHLLYAVRWCRKKKLRREAMFFTYKYLHSNRLQQAEFLGHRCVWLVPVNRSHHYIKHFCNQAYLFM</sequence>
<evidence type="ECO:0000313" key="3">
    <source>
        <dbReference type="Proteomes" id="UP000228934"/>
    </source>
</evidence>
<dbReference type="Proteomes" id="UP000228934">
    <property type="component" value="Unassembled WGS sequence"/>
</dbReference>